<comment type="similarity">
    <text evidence="1">Belongs to the peptidase S41A family.</text>
</comment>
<evidence type="ECO:0000256" key="3">
    <source>
        <dbReference type="ARBA" id="ARBA00022801"/>
    </source>
</evidence>
<dbReference type="InterPro" id="IPR029045">
    <property type="entry name" value="ClpP/crotonase-like_dom_sf"/>
</dbReference>
<evidence type="ECO:0000256" key="1">
    <source>
        <dbReference type="ARBA" id="ARBA00009179"/>
    </source>
</evidence>
<dbReference type="OMA" id="TEFNASC"/>
<reference evidence="7" key="1">
    <citation type="journal article" date="2019" name="Nat. Commun.">
        <title>Expansion of phycobilisome linker gene families in mesophilic red algae.</title>
        <authorList>
            <person name="Lee J."/>
            <person name="Kim D."/>
            <person name="Bhattacharya D."/>
            <person name="Yoon H.S."/>
        </authorList>
    </citation>
    <scope>NUCLEOTIDE SEQUENCE [LARGE SCALE GENOMIC DNA]</scope>
    <source>
        <strain evidence="7">CCMP 1328</strain>
    </source>
</reference>
<gene>
    <name evidence="6" type="ORF">FVE85_3344</name>
</gene>
<dbReference type="SUPFAM" id="SSF52096">
    <property type="entry name" value="ClpP/crotonase"/>
    <property type="match status" value="1"/>
</dbReference>
<protein>
    <submittedName>
        <fullName evidence="6">Carboxyl-terminal-processing peptidase 2, chloroplastic</fullName>
    </submittedName>
</protein>
<keyword evidence="3" id="KW-0378">Hydrolase</keyword>
<dbReference type="EMBL" id="VRMN01000004">
    <property type="protein sequence ID" value="KAA8495103.1"/>
    <property type="molecule type" value="Genomic_DNA"/>
</dbReference>
<dbReference type="InterPro" id="IPR001478">
    <property type="entry name" value="PDZ"/>
</dbReference>
<dbReference type="GO" id="GO:0004175">
    <property type="term" value="F:endopeptidase activity"/>
    <property type="evidence" value="ECO:0007669"/>
    <property type="project" value="TreeGrafter"/>
</dbReference>
<comment type="caution">
    <text evidence="6">The sequence shown here is derived from an EMBL/GenBank/DDBJ whole genome shotgun (WGS) entry which is preliminary data.</text>
</comment>
<dbReference type="Pfam" id="PF03572">
    <property type="entry name" value="Peptidase_S41"/>
    <property type="match status" value="1"/>
</dbReference>
<dbReference type="CDD" id="cd07560">
    <property type="entry name" value="Peptidase_S41_CPP"/>
    <property type="match status" value="1"/>
</dbReference>
<keyword evidence="7" id="KW-1185">Reference proteome</keyword>
<dbReference type="PANTHER" id="PTHR32060">
    <property type="entry name" value="TAIL-SPECIFIC PROTEASE"/>
    <property type="match status" value="1"/>
</dbReference>
<dbReference type="SUPFAM" id="SSF50156">
    <property type="entry name" value="PDZ domain-like"/>
    <property type="match status" value="1"/>
</dbReference>
<dbReference type="InterPro" id="IPR004447">
    <property type="entry name" value="Peptidase_S41A"/>
</dbReference>
<dbReference type="GO" id="GO:0008236">
    <property type="term" value="F:serine-type peptidase activity"/>
    <property type="evidence" value="ECO:0007669"/>
    <property type="project" value="UniProtKB-KW"/>
</dbReference>
<feature type="domain" description="PDZ" evidence="5">
    <location>
        <begin position="282"/>
        <end position="336"/>
    </location>
</feature>
<sequence length="639" mass="67913">MYMCPLPTSAAFQPPPSHAGWRSHVRGTCRSVAPFGTDARGKVDLHVCGISRSESGQSCETRASVDEGVESRTRARVSIAVFQAAAALGLGLGLGLGLVSCPALASPWQMDLGLGKGPSIAAEHMQSREQTIVASALSASVGESRDHVAGRATLYSDEKPEPQILQMAFLDSKSAPALSQAEQQAAQEAMNAQQAALASADEEHALLDQVWQTISKHGLDQTFNAHDWGEVRSQFMKRTLSDRRATYAAAREMTKLLGDKYSRFLEPSKFAAMSKYDITGSGMLLAPDEQGVLTVSSPPRKDSAAFANGIRLGDKLLQVEGKPLSGMTVYEAASLLGGEEGSILNVQVQTGPSAPRSVQLTRHFFVKNPVPEHYAKTVADTVGGGETKVGYIRLTEFNASCLTAVRKAIEDLESQGVNAYVLDLRDNPGGILEGAVEIAGLFLKPDAVAVRVLDGRGNEEPFLAAPSSIEPIVRSDPLAIVTNGMSASSSEVLSGALQDNCRALTAGAKTYGKGVIQAVFGFSDGSGMVLTVAKYQTPAHREIQGQGILPDLPLRLPPGGVPFDLRRVDFDIVQNRLLSCSSAQQVQSPSELEAPSAALRAHRIEQNLADLLSSSDLESTGHRALSPGLVMHLFSVEFD</sequence>
<dbReference type="PROSITE" id="PS50106">
    <property type="entry name" value="PDZ"/>
    <property type="match status" value="1"/>
</dbReference>
<dbReference type="SMART" id="SM00245">
    <property type="entry name" value="TSPc"/>
    <property type="match status" value="1"/>
</dbReference>
<dbReference type="Gene3D" id="3.30.750.44">
    <property type="match status" value="1"/>
</dbReference>
<organism evidence="6 7">
    <name type="scientific">Porphyridium purpureum</name>
    <name type="common">Red alga</name>
    <name type="synonym">Porphyridium cruentum</name>
    <dbReference type="NCBI Taxonomy" id="35688"/>
    <lineage>
        <taxon>Eukaryota</taxon>
        <taxon>Rhodophyta</taxon>
        <taxon>Bangiophyceae</taxon>
        <taxon>Porphyridiales</taxon>
        <taxon>Porphyridiaceae</taxon>
        <taxon>Porphyridium</taxon>
    </lineage>
</organism>
<keyword evidence="4" id="KW-0720">Serine protease</keyword>
<dbReference type="InterPro" id="IPR005151">
    <property type="entry name" value="Tail-specific_protease"/>
</dbReference>
<dbReference type="NCBIfam" id="TIGR00225">
    <property type="entry name" value="prc"/>
    <property type="match status" value="1"/>
</dbReference>
<proteinExistence type="inferred from homology"/>
<evidence type="ECO:0000256" key="2">
    <source>
        <dbReference type="ARBA" id="ARBA00022670"/>
    </source>
</evidence>
<dbReference type="GO" id="GO:0006508">
    <property type="term" value="P:proteolysis"/>
    <property type="evidence" value="ECO:0007669"/>
    <property type="project" value="UniProtKB-KW"/>
</dbReference>
<dbReference type="Gene3D" id="2.30.42.10">
    <property type="match status" value="1"/>
</dbReference>
<dbReference type="OrthoDB" id="43580at2759"/>
<dbReference type="PANTHER" id="PTHR32060:SF22">
    <property type="entry name" value="CARBOXYL-TERMINAL-PROCESSING PEPTIDASE 3, CHLOROPLASTIC"/>
    <property type="match status" value="1"/>
</dbReference>
<dbReference type="Proteomes" id="UP000324585">
    <property type="component" value="Unassembled WGS sequence"/>
</dbReference>
<dbReference type="InterPro" id="IPR036034">
    <property type="entry name" value="PDZ_sf"/>
</dbReference>
<accession>A0A5J4YWK8</accession>
<name>A0A5J4YWK8_PORPP</name>
<evidence type="ECO:0000313" key="6">
    <source>
        <dbReference type="EMBL" id="KAA8495103.1"/>
    </source>
</evidence>
<evidence type="ECO:0000313" key="7">
    <source>
        <dbReference type="Proteomes" id="UP000324585"/>
    </source>
</evidence>
<evidence type="ECO:0000256" key="4">
    <source>
        <dbReference type="ARBA" id="ARBA00022825"/>
    </source>
</evidence>
<dbReference type="SMART" id="SM00228">
    <property type="entry name" value="PDZ"/>
    <property type="match status" value="1"/>
</dbReference>
<evidence type="ECO:0000259" key="5">
    <source>
        <dbReference type="PROSITE" id="PS50106"/>
    </source>
</evidence>
<keyword evidence="2" id="KW-0645">Protease</keyword>
<dbReference type="Gene3D" id="3.90.226.10">
    <property type="entry name" value="2-enoyl-CoA Hydratase, Chain A, domain 1"/>
    <property type="match status" value="1"/>
</dbReference>
<dbReference type="AlphaFoldDB" id="A0A5J4YWK8"/>